<comment type="caution">
    <text evidence="7">The sequence shown here is derived from an EMBL/GenBank/DDBJ whole genome shotgun (WGS) entry which is preliminary data.</text>
</comment>
<keyword evidence="6" id="KW-1003">Cell membrane</keyword>
<protein>
    <recommendedName>
        <fullName evidence="6">Probable membrane transporter protein</fullName>
    </recommendedName>
</protein>
<gene>
    <name evidence="7" type="ORF">O9H85_28750</name>
</gene>
<dbReference type="EMBL" id="JAQAGZ010000022">
    <property type="protein sequence ID" value="MCZ8516310.1"/>
    <property type="molecule type" value="Genomic_DNA"/>
</dbReference>
<evidence type="ECO:0000256" key="5">
    <source>
        <dbReference type="ARBA" id="ARBA00023136"/>
    </source>
</evidence>
<proteinExistence type="inferred from homology"/>
<dbReference type="Pfam" id="PF01925">
    <property type="entry name" value="TauE"/>
    <property type="match status" value="1"/>
</dbReference>
<feature type="transmembrane region" description="Helical" evidence="6">
    <location>
        <begin position="96"/>
        <end position="118"/>
    </location>
</feature>
<evidence type="ECO:0000256" key="2">
    <source>
        <dbReference type="ARBA" id="ARBA00009142"/>
    </source>
</evidence>
<reference evidence="7 8" key="1">
    <citation type="submission" date="2022-12" db="EMBL/GenBank/DDBJ databases">
        <title>Draft genome sequence of Paenibacillus sp. dW9.</title>
        <authorList>
            <person name="Choi E.-W."/>
            <person name="Kim D.-U."/>
        </authorList>
    </citation>
    <scope>NUCLEOTIDE SEQUENCE [LARGE SCALE GENOMIC DNA]</scope>
    <source>
        <strain evidence="8">dW9</strain>
    </source>
</reference>
<name>A0ABT4QHX4_9BACL</name>
<evidence type="ECO:0000313" key="8">
    <source>
        <dbReference type="Proteomes" id="UP001527882"/>
    </source>
</evidence>
<dbReference type="PANTHER" id="PTHR43701">
    <property type="entry name" value="MEMBRANE TRANSPORTER PROTEIN MJ0441-RELATED"/>
    <property type="match status" value="1"/>
</dbReference>
<dbReference type="InterPro" id="IPR051598">
    <property type="entry name" value="TSUP/Inactive_protease-like"/>
</dbReference>
<accession>A0ABT4QHX4</accession>
<sequence length="254" mass="26877">MMIIFFTMFALGLLLGFAGAGGSGIVLAMLTTFFGFPIHTALGTSTAAMFFTVLSGSFSHFREGNMVPRTGIVVGIFGAIGAYVGTFVAGTLPSYILVWISAGLLFLSSFLIFLRTRIADSKQVNQTMRQNERSTGNYFWLNAPSLGLVTGFLSGCFGLGATPFIQVGLLVLLGMSIKQAAATSMIVILPTALFGTIGYLQASYVDLHLLLLIVTGTMTGSYIGAKFTSQAPVYILRSVLIGLPILGGIILLVK</sequence>
<comment type="subcellular location">
    <subcellularLocation>
        <location evidence="6">Cell membrane</location>
        <topology evidence="6">Multi-pass membrane protein</topology>
    </subcellularLocation>
    <subcellularLocation>
        <location evidence="1">Membrane</location>
        <topology evidence="1">Multi-pass membrane protein</topology>
    </subcellularLocation>
</comment>
<dbReference type="Proteomes" id="UP001527882">
    <property type="component" value="Unassembled WGS sequence"/>
</dbReference>
<evidence type="ECO:0000256" key="3">
    <source>
        <dbReference type="ARBA" id="ARBA00022692"/>
    </source>
</evidence>
<dbReference type="RefSeq" id="WP_269884837.1">
    <property type="nucleotide sequence ID" value="NZ_JAQAGZ010000022.1"/>
</dbReference>
<dbReference type="PANTHER" id="PTHR43701:SF2">
    <property type="entry name" value="MEMBRANE TRANSPORTER PROTEIN YJNA-RELATED"/>
    <property type="match status" value="1"/>
</dbReference>
<feature type="transmembrane region" description="Helical" evidence="6">
    <location>
        <begin position="139"/>
        <end position="160"/>
    </location>
</feature>
<organism evidence="7 8">
    <name type="scientific">Paenibacillus gyeongsangnamensis</name>
    <dbReference type="NCBI Taxonomy" id="3388067"/>
    <lineage>
        <taxon>Bacteria</taxon>
        <taxon>Bacillati</taxon>
        <taxon>Bacillota</taxon>
        <taxon>Bacilli</taxon>
        <taxon>Bacillales</taxon>
        <taxon>Paenibacillaceae</taxon>
        <taxon>Paenibacillus</taxon>
    </lineage>
</organism>
<evidence type="ECO:0000256" key="4">
    <source>
        <dbReference type="ARBA" id="ARBA00022989"/>
    </source>
</evidence>
<dbReference type="InterPro" id="IPR002781">
    <property type="entry name" value="TM_pro_TauE-like"/>
</dbReference>
<feature type="transmembrane region" description="Helical" evidence="6">
    <location>
        <begin position="180"/>
        <end position="200"/>
    </location>
</feature>
<feature type="transmembrane region" description="Helical" evidence="6">
    <location>
        <begin position="38"/>
        <end position="58"/>
    </location>
</feature>
<keyword evidence="3 6" id="KW-0812">Transmembrane</keyword>
<evidence type="ECO:0000313" key="7">
    <source>
        <dbReference type="EMBL" id="MCZ8516310.1"/>
    </source>
</evidence>
<feature type="transmembrane region" description="Helical" evidence="6">
    <location>
        <begin position="70"/>
        <end position="90"/>
    </location>
</feature>
<feature type="transmembrane region" description="Helical" evidence="6">
    <location>
        <begin position="231"/>
        <end position="253"/>
    </location>
</feature>
<keyword evidence="5 6" id="KW-0472">Membrane</keyword>
<evidence type="ECO:0000256" key="1">
    <source>
        <dbReference type="ARBA" id="ARBA00004141"/>
    </source>
</evidence>
<keyword evidence="4 6" id="KW-1133">Transmembrane helix</keyword>
<comment type="similarity">
    <text evidence="2 6">Belongs to the 4-toluene sulfonate uptake permease (TSUP) (TC 2.A.102) family.</text>
</comment>
<evidence type="ECO:0000256" key="6">
    <source>
        <dbReference type="RuleBase" id="RU363041"/>
    </source>
</evidence>
<feature type="transmembrane region" description="Helical" evidence="6">
    <location>
        <begin position="207"/>
        <end position="225"/>
    </location>
</feature>
<keyword evidence="8" id="KW-1185">Reference proteome</keyword>